<evidence type="ECO:0000259" key="8">
    <source>
        <dbReference type="PROSITE" id="PS50850"/>
    </source>
</evidence>
<dbReference type="InterPro" id="IPR036259">
    <property type="entry name" value="MFS_trans_sf"/>
</dbReference>
<keyword evidence="4 7" id="KW-0812">Transmembrane</keyword>
<dbReference type="InterPro" id="IPR050189">
    <property type="entry name" value="MFS_Efflux_Transporters"/>
</dbReference>
<accession>A0A2N8LEC3</accession>
<comment type="subcellular location">
    <subcellularLocation>
        <location evidence="1">Cell membrane</location>
        <topology evidence="1">Multi-pass membrane protein</topology>
    </subcellularLocation>
</comment>
<feature type="transmembrane region" description="Helical" evidence="7">
    <location>
        <begin position="76"/>
        <end position="94"/>
    </location>
</feature>
<dbReference type="GO" id="GO:0022857">
    <property type="term" value="F:transmembrane transporter activity"/>
    <property type="evidence" value="ECO:0007669"/>
    <property type="project" value="InterPro"/>
</dbReference>
<name>A0A2N8LEC3_9STRE</name>
<evidence type="ECO:0000256" key="2">
    <source>
        <dbReference type="ARBA" id="ARBA00022448"/>
    </source>
</evidence>
<evidence type="ECO:0000256" key="6">
    <source>
        <dbReference type="ARBA" id="ARBA00023136"/>
    </source>
</evidence>
<reference evidence="9 10" key="1">
    <citation type="submission" date="2015-12" db="EMBL/GenBank/DDBJ databases">
        <title>Streptococcus penaeicida sp. nov.</title>
        <authorList>
            <person name="Gomez-Gil B."/>
            <person name="Morales-Covarrubias M."/>
        </authorList>
    </citation>
    <scope>NUCLEOTIDE SEQUENCE [LARGE SCALE GENOMIC DNA]</scope>
    <source>
        <strain evidence="9 10">CAIM 1838</strain>
    </source>
</reference>
<keyword evidence="2" id="KW-0813">Transport</keyword>
<dbReference type="GO" id="GO:0005886">
    <property type="term" value="C:plasma membrane"/>
    <property type="evidence" value="ECO:0007669"/>
    <property type="project" value="UniProtKB-SubCell"/>
</dbReference>
<gene>
    <name evidence="9" type="ORF">AT575_00630</name>
</gene>
<dbReference type="InterPro" id="IPR020846">
    <property type="entry name" value="MFS_dom"/>
</dbReference>
<proteinExistence type="predicted"/>
<dbReference type="EMBL" id="LOCM01000005">
    <property type="protein sequence ID" value="PND48529.1"/>
    <property type="molecule type" value="Genomic_DNA"/>
</dbReference>
<evidence type="ECO:0000256" key="1">
    <source>
        <dbReference type="ARBA" id="ARBA00004651"/>
    </source>
</evidence>
<organism evidence="9 10">
    <name type="scientific">Streptococcus penaeicida</name>
    <dbReference type="NCBI Taxonomy" id="1765960"/>
    <lineage>
        <taxon>Bacteria</taxon>
        <taxon>Bacillati</taxon>
        <taxon>Bacillota</taxon>
        <taxon>Bacilli</taxon>
        <taxon>Lactobacillales</taxon>
        <taxon>Streptococcaceae</taxon>
        <taxon>Streptococcus</taxon>
    </lineage>
</organism>
<dbReference type="PANTHER" id="PTHR43124:SF3">
    <property type="entry name" value="CHLORAMPHENICOL EFFLUX PUMP RV0191"/>
    <property type="match status" value="1"/>
</dbReference>
<evidence type="ECO:0000313" key="9">
    <source>
        <dbReference type="EMBL" id="PND48529.1"/>
    </source>
</evidence>
<keyword evidence="10" id="KW-1185">Reference proteome</keyword>
<protein>
    <recommendedName>
        <fullName evidence="8">Major facilitator superfamily (MFS) profile domain-containing protein</fullName>
    </recommendedName>
</protein>
<evidence type="ECO:0000256" key="5">
    <source>
        <dbReference type="ARBA" id="ARBA00022989"/>
    </source>
</evidence>
<keyword evidence="5 7" id="KW-1133">Transmembrane helix</keyword>
<feature type="domain" description="Major facilitator superfamily (MFS) profile" evidence="8">
    <location>
        <begin position="11"/>
        <end position="144"/>
    </location>
</feature>
<dbReference type="PROSITE" id="PS50850">
    <property type="entry name" value="MFS"/>
    <property type="match status" value="1"/>
</dbReference>
<keyword evidence="6 7" id="KW-0472">Membrane</keyword>
<feature type="transmembrane region" description="Helical" evidence="7">
    <location>
        <begin position="53"/>
        <end position="69"/>
    </location>
</feature>
<dbReference type="Gene3D" id="1.20.1250.20">
    <property type="entry name" value="MFS general substrate transporter like domains"/>
    <property type="match status" value="1"/>
</dbReference>
<dbReference type="PANTHER" id="PTHR43124">
    <property type="entry name" value="PURINE EFFLUX PUMP PBUE"/>
    <property type="match status" value="1"/>
</dbReference>
<dbReference type="Pfam" id="PF07690">
    <property type="entry name" value="MFS_1"/>
    <property type="match status" value="1"/>
</dbReference>
<dbReference type="OrthoDB" id="337363at2"/>
<keyword evidence="3" id="KW-1003">Cell membrane</keyword>
<comment type="caution">
    <text evidence="9">The sequence shown here is derived from an EMBL/GenBank/DDBJ whole genome shotgun (WGS) entry which is preliminary data.</text>
</comment>
<evidence type="ECO:0000313" key="10">
    <source>
        <dbReference type="Proteomes" id="UP000235963"/>
    </source>
</evidence>
<dbReference type="AlphaFoldDB" id="A0A2N8LEC3"/>
<dbReference type="Proteomes" id="UP000235963">
    <property type="component" value="Unassembled WGS sequence"/>
</dbReference>
<dbReference type="InterPro" id="IPR011701">
    <property type="entry name" value="MFS"/>
</dbReference>
<evidence type="ECO:0000256" key="4">
    <source>
        <dbReference type="ARBA" id="ARBA00022692"/>
    </source>
</evidence>
<sequence>METHKRLTKPTLFIFTLMNFVLAMSSFLFNGILDQVAQQLAIPISETGLLNSAYAYGAGLGVPITLVLFRKFERTSMLKIMLALTIMASIWMIYTRSFEQLLLIRFLTGVTGNGYGVLAMGTVAALTPPEKLGSTLAKLIMGLH</sequence>
<feature type="transmembrane region" description="Helical" evidence="7">
    <location>
        <begin position="106"/>
        <end position="126"/>
    </location>
</feature>
<evidence type="ECO:0000256" key="7">
    <source>
        <dbReference type="SAM" id="Phobius"/>
    </source>
</evidence>
<evidence type="ECO:0000256" key="3">
    <source>
        <dbReference type="ARBA" id="ARBA00022475"/>
    </source>
</evidence>
<feature type="transmembrane region" description="Helical" evidence="7">
    <location>
        <begin position="12"/>
        <end position="33"/>
    </location>
</feature>
<dbReference type="SUPFAM" id="SSF103473">
    <property type="entry name" value="MFS general substrate transporter"/>
    <property type="match status" value="1"/>
</dbReference>